<evidence type="ECO:0000313" key="1">
    <source>
        <dbReference type="EMBL" id="KKK62436.1"/>
    </source>
</evidence>
<comment type="caution">
    <text evidence="1">The sequence shown here is derived from an EMBL/GenBank/DDBJ whole genome shotgun (WGS) entry which is preliminary data.</text>
</comment>
<proteinExistence type="predicted"/>
<organism evidence="1">
    <name type="scientific">marine sediment metagenome</name>
    <dbReference type="NCBI Taxonomy" id="412755"/>
    <lineage>
        <taxon>unclassified sequences</taxon>
        <taxon>metagenomes</taxon>
        <taxon>ecological metagenomes</taxon>
    </lineage>
</organism>
<dbReference type="AlphaFoldDB" id="A0A0F8ZR91"/>
<sequence length="181" mass="20008">RDPVAEDDPDWVGRLWRGADYWSMVGGHMNASPLPKPLTIKLPELPSKIRCAYEFDAQTLQMRDADLRRTPDGIFVTVKSAFGAVLLPTGDCPPLVLLDADPPRLNADGRAEFTLRSFSAWGNRPAPRVRVEAPGLQVTPRELTLPGTVTVGASSDTWPGMYPLKVSGECLPLKRWFRAQQ</sequence>
<reference evidence="1" key="1">
    <citation type="journal article" date="2015" name="Nature">
        <title>Complex archaea that bridge the gap between prokaryotes and eukaryotes.</title>
        <authorList>
            <person name="Spang A."/>
            <person name="Saw J.H."/>
            <person name="Jorgensen S.L."/>
            <person name="Zaremba-Niedzwiedzka K."/>
            <person name="Martijn J."/>
            <person name="Lind A.E."/>
            <person name="van Eijk R."/>
            <person name="Schleper C."/>
            <person name="Guy L."/>
            <person name="Ettema T.J."/>
        </authorList>
    </citation>
    <scope>NUCLEOTIDE SEQUENCE</scope>
</reference>
<dbReference type="EMBL" id="LAZR01061993">
    <property type="protein sequence ID" value="KKK62436.1"/>
    <property type="molecule type" value="Genomic_DNA"/>
</dbReference>
<feature type="non-terminal residue" evidence="1">
    <location>
        <position position="1"/>
    </location>
</feature>
<gene>
    <name evidence="1" type="ORF">LCGC14_3004360</name>
</gene>
<protein>
    <submittedName>
        <fullName evidence="1">Uncharacterized protein</fullName>
    </submittedName>
</protein>
<name>A0A0F8ZR91_9ZZZZ</name>
<accession>A0A0F8ZR91</accession>